<sequence length="113" mass="13256">MMDLERLARSRPAFGQKIQEIESQKFCYLPFYAFLLKPMHRLLQYRAILERLMRQYSESHVDMQDCRGESSSTPSLVVYRRFYRGKPSFLIDMPAESGLLCGPEGELSPRDPF</sequence>
<dbReference type="Gene3D" id="1.20.900.10">
    <property type="entry name" value="Dbl homology (DH) domain"/>
    <property type="match status" value="1"/>
</dbReference>
<dbReference type="Proteomes" id="UP000281553">
    <property type="component" value="Unassembled WGS sequence"/>
</dbReference>
<dbReference type="EMBL" id="UYRU01096970">
    <property type="protein sequence ID" value="VDN39883.1"/>
    <property type="molecule type" value="Genomic_DNA"/>
</dbReference>
<keyword evidence="3" id="KW-1185">Reference proteome</keyword>
<proteinExistence type="predicted"/>
<accession>A0A3P7NRR5</accession>
<dbReference type="SUPFAM" id="SSF48065">
    <property type="entry name" value="DBL homology domain (DH-domain)"/>
    <property type="match status" value="1"/>
</dbReference>
<dbReference type="PROSITE" id="PS50010">
    <property type="entry name" value="DH_2"/>
    <property type="match status" value="1"/>
</dbReference>
<dbReference type="InterPro" id="IPR035899">
    <property type="entry name" value="DBL_dom_sf"/>
</dbReference>
<dbReference type="GO" id="GO:0005085">
    <property type="term" value="F:guanyl-nucleotide exchange factor activity"/>
    <property type="evidence" value="ECO:0007669"/>
    <property type="project" value="InterPro"/>
</dbReference>
<organism evidence="2 3">
    <name type="scientific">Dibothriocephalus latus</name>
    <name type="common">Fish tapeworm</name>
    <name type="synonym">Diphyllobothrium latum</name>
    <dbReference type="NCBI Taxonomy" id="60516"/>
    <lineage>
        <taxon>Eukaryota</taxon>
        <taxon>Metazoa</taxon>
        <taxon>Spiralia</taxon>
        <taxon>Lophotrochozoa</taxon>
        <taxon>Platyhelminthes</taxon>
        <taxon>Cestoda</taxon>
        <taxon>Eucestoda</taxon>
        <taxon>Diphyllobothriidea</taxon>
        <taxon>Diphyllobothriidae</taxon>
        <taxon>Dibothriocephalus</taxon>
    </lineage>
</organism>
<dbReference type="InterPro" id="IPR000219">
    <property type="entry name" value="DH_dom"/>
</dbReference>
<protein>
    <recommendedName>
        <fullName evidence="1">DH domain-containing protein</fullName>
    </recommendedName>
</protein>
<name>A0A3P7NRR5_DIBLA</name>
<reference evidence="2 3" key="1">
    <citation type="submission" date="2018-11" db="EMBL/GenBank/DDBJ databases">
        <authorList>
            <consortium name="Pathogen Informatics"/>
        </authorList>
    </citation>
    <scope>NUCLEOTIDE SEQUENCE [LARGE SCALE GENOMIC DNA]</scope>
</reference>
<evidence type="ECO:0000259" key="1">
    <source>
        <dbReference type="PROSITE" id="PS50010"/>
    </source>
</evidence>
<dbReference type="OrthoDB" id="9990815at2759"/>
<evidence type="ECO:0000313" key="3">
    <source>
        <dbReference type="Proteomes" id="UP000281553"/>
    </source>
</evidence>
<dbReference type="AlphaFoldDB" id="A0A3P7NRR5"/>
<feature type="domain" description="DH" evidence="1">
    <location>
        <begin position="1"/>
        <end position="65"/>
    </location>
</feature>
<gene>
    <name evidence="2" type="ORF">DILT_LOCUS18049</name>
</gene>
<evidence type="ECO:0000313" key="2">
    <source>
        <dbReference type="EMBL" id="VDN39883.1"/>
    </source>
</evidence>
<dbReference type="Pfam" id="PF00621">
    <property type="entry name" value="RhoGEF"/>
    <property type="match status" value="1"/>
</dbReference>